<dbReference type="GO" id="GO:0003677">
    <property type="term" value="F:DNA binding"/>
    <property type="evidence" value="ECO:0007669"/>
    <property type="project" value="InterPro"/>
</dbReference>
<name>A0A0A0BIV7_9CELL</name>
<feature type="non-terminal residue" evidence="7">
    <location>
        <position position="1"/>
    </location>
</feature>
<organism evidence="7 8">
    <name type="scientific">Cellulomonas bogoriensis 69B4 = DSM 16987</name>
    <dbReference type="NCBI Taxonomy" id="1386082"/>
    <lineage>
        <taxon>Bacteria</taxon>
        <taxon>Bacillati</taxon>
        <taxon>Actinomycetota</taxon>
        <taxon>Actinomycetes</taxon>
        <taxon>Micrococcales</taxon>
        <taxon>Cellulomonadaceae</taxon>
        <taxon>Cellulomonas</taxon>
    </lineage>
</organism>
<accession>A0A0A0BIV7</accession>
<dbReference type="GO" id="GO:0005524">
    <property type="term" value="F:ATP binding"/>
    <property type="evidence" value="ECO:0007669"/>
    <property type="project" value="UniProtKB-KW"/>
</dbReference>
<evidence type="ECO:0000256" key="2">
    <source>
        <dbReference type="ARBA" id="ARBA00022801"/>
    </source>
</evidence>
<dbReference type="EMBL" id="AXCZ01000329">
    <property type="protein sequence ID" value="KGM08448.1"/>
    <property type="molecule type" value="Genomic_DNA"/>
</dbReference>
<feature type="non-terminal residue" evidence="7">
    <location>
        <position position="435"/>
    </location>
</feature>
<evidence type="ECO:0000256" key="4">
    <source>
        <dbReference type="ARBA" id="ARBA00022840"/>
    </source>
</evidence>
<feature type="region of interest" description="Disordered" evidence="5">
    <location>
        <begin position="397"/>
        <end position="435"/>
    </location>
</feature>
<dbReference type="GO" id="GO:0000725">
    <property type="term" value="P:recombinational repair"/>
    <property type="evidence" value="ECO:0007669"/>
    <property type="project" value="TreeGrafter"/>
</dbReference>
<keyword evidence="8" id="KW-1185">Reference proteome</keyword>
<keyword evidence="4" id="KW-0067">ATP-binding</keyword>
<dbReference type="GO" id="GO:0033202">
    <property type="term" value="C:DNA helicase complex"/>
    <property type="evidence" value="ECO:0007669"/>
    <property type="project" value="TreeGrafter"/>
</dbReference>
<dbReference type="GO" id="GO:0005829">
    <property type="term" value="C:cytosol"/>
    <property type="evidence" value="ECO:0007669"/>
    <property type="project" value="TreeGrafter"/>
</dbReference>
<evidence type="ECO:0000256" key="1">
    <source>
        <dbReference type="ARBA" id="ARBA00022741"/>
    </source>
</evidence>
<evidence type="ECO:0000259" key="6">
    <source>
        <dbReference type="PROSITE" id="PS51217"/>
    </source>
</evidence>
<keyword evidence="1" id="KW-0547">Nucleotide-binding</keyword>
<dbReference type="PROSITE" id="PS51217">
    <property type="entry name" value="UVRD_HELICASE_CTER"/>
    <property type="match status" value="1"/>
</dbReference>
<evidence type="ECO:0000313" key="7">
    <source>
        <dbReference type="EMBL" id="KGM08448.1"/>
    </source>
</evidence>
<dbReference type="PANTHER" id="PTHR11070:SF55">
    <property type="entry name" value="DNA 3'-5' HELICASE"/>
    <property type="match status" value="1"/>
</dbReference>
<feature type="compositionally biased region" description="Pro residues" evidence="5">
    <location>
        <begin position="417"/>
        <end position="428"/>
    </location>
</feature>
<dbReference type="InterPro" id="IPR027417">
    <property type="entry name" value="P-loop_NTPase"/>
</dbReference>
<dbReference type="GO" id="GO:0016787">
    <property type="term" value="F:hydrolase activity"/>
    <property type="evidence" value="ECO:0007669"/>
    <property type="project" value="UniProtKB-KW"/>
</dbReference>
<feature type="compositionally biased region" description="Basic and acidic residues" evidence="5">
    <location>
        <begin position="401"/>
        <end position="410"/>
    </location>
</feature>
<dbReference type="Pfam" id="PF13361">
    <property type="entry name" value="UvrD_C"/>
    <property type="match status" value="2"/>
</dbReference>
<evidence type="ECO:0000256" key="3">
    <source>
        <dbReference type="ARBA" id="ARBA00022806"/>
    </source>
</evidence>
<reference evidence="7 8" key="1">
    <citation type="submission" date="2013-08" db="EMBL/GenBank/DDBJ databases">
        <title>Genome sequencing of Cellulomonas bogoriensis 69B4.</title>
        <authorList>
            <person name="Chen F."/>
            <person name="Li Y."/>
            <person name="Wang G."/>
        </authorList>
    </citation>
    <scope>NUCLEOTIDE SEQUENCE [LARGE SCALE GENOMIC DNA]</scope>
    <source>
        <strain evidence="7 8">69B4</strain>
    </source>
</reference>
<dbReference type="RefSeq" id="WP_198026109.1">
    <property type="nucleotide sequence ID" value="NZ_AXCZ01000329.1"/>
</dbReference>
<dbReference type="SUPFAM" id="SSF52540">
    <property type="entry name" value="P-loop containing nucleoside triphosphate hydrolases"/>
    <property type="match status" value="1"/>
</dbReference>
<dbReference type="Proteomes" id="UP000054314">
    <property type="component" value="Unassembled WGS sequence"/>
</dbReference>
<feature type="domain" description="UvrD-like helicase C-terminal" evidence="6">
    <location>
        <begin position="1"/>
        <end position="268"/>
    </location>
</feature>
<comment type="caution">
    <text evidence="7">The sequence shown here is derived from an EMBL/GenBank/DDBJ whole genome shotgun (WGS) entry which is preliminary data.</text>
</comment>
<dbReference type="Gene3D" id="1.10.486.10">
    <property type="entry name" value="PCRA, domain 4"/>
    <property type="match status" value="1"/>
</dbReference>
<evidence type="ECO:0000313" key="8">
    <source>
        <dbReference type="Proteomes" id="UP000054314"/>
    </source>
</evidence>
<evidence type="ECO:0000256" key="5">
    <source>
        <dbReference type="SAM" id="MobiDB-lite"/>
    </source>
</evidence>
<sequence length="435" mass="46497">RAVAGFVREHRDRAQTAGDPVPTAAVLCRRRSQFPVLQAALLGAGLPVEVVGLGGLLSTPEVVDLVAALQCAHDPSRGDALMRLLTGPRVRLGLADLHALSDRATELAGPRPVRDPRDPGGPAPDVVDERSIVDALDDLPDPTWVSPRGRSLSDLGHRRLVGLAGVLRALREQTFLPVVDLVAEAERLLDLDIEVAARPGTHHAGARANLDAFRSVAASFGDSDEHGTLGAFLAWLDAAQREERGLEAPVAEIDPEAVQLLTVHAAKGLEWDVVAVPGLVDKTFPGAPRTTGWIKDRGALPTSLRGDRDSLPDVDVAPGLEVAELAERFEAYTAAHAVHHHDEERRLAYVALTRARTHLMLSGSWWREGSRPTEPSVFLTELTDGAGEGAPVVTLVTAAPDPREPDEHGRPGRATKPEPPAVEPPTWPPDDLGRP</sequence>
<protein>
    <recommendedName>
        <fullName evidence="6">UvrD-like helicase C-terminal domain-containing protein</fullName>
    </recommendedName>
</protein>
<keyword evidence="3" id="KW-0347">Helicase</keyword>
<dbReference type="InterPro" id="IPR014017">
    <property type="entry name" value="DNA_helicase_UvrD-like_C"/>
</dbReference>
<dbReference type="PANTHER" id="PTHR11070">
    <property type="entry name" value="UVRD / RECB / PCRA DNA HELICASE FAMILY MEMBER"/>
    <property type="match status" value="1"/>
</dbReference>
<dbReference type="GO" id="GO:0043138">
    <property type="term" value="F:3'-5' DNA helicase activity"/>
    <property type="evidence" value="ECO:0007669"/>
    <property type="project" value="TreeGrafter"/>
</dbReference>
<proteinExistence type="predicted"/>
<gene>
    <name evidence="7" type="ORF">N869_11550</name>
</gene>
<dbReference type="Gene3D" id="3.40.50.300">
    <property type="entry name" value="P-loop containing nucleotide triphosphate hydrolases"/>
    <property type="match status" value="1"/>
</dbReference>
<dbReference type="AlphaFoldDB" id="A0A0A0BIV7"/>
<keyword evidence="2" id="KW-0378">Hydrolase</keyword>
<feature type="region of interest" description="Disordered" evidence="5">
    <location>
        <begin position="105"/>
        <end position="127"/>
    </location>
</feature>
<dbReference type="InterPro" id="IPR000212">
    <property type="entry name" value="DNA_helicase_UvrD/REP"/>
</dbReference>